<dbReference type="InterPro" id="IPR023212">
    <property type="entry name" value="Hsp33_helix_hairpin_bin_dom_sf"/>
</dbReference>
<organism evidence="6 7">
    <name type="scientific">Rhodopseudomonas faecalis</name>
    <dbReference type="NCBI Taxonomy" id="99655"/>
    <lineage>
        <taxon>Bacteria</taxon>
        <taxon>Pseudomonadati</taxon>
        <taxon>Pseudomonadota</taxon>
        <taxon>Alphaproteobacteria</taxon>
        <taxon>Hyphomicrobiales</taxon>
        <taxon>Nitrobacteraceae</taxon>
        <taxon>Rhodopseudomonas</taxon>
    </lineage>
</organism>
<gene>
    <name evidence="6" type="ORF">BJ122_1285</name>
</gene>
<keyword evidence="5" id="KW-0676">Redox-active center</keyword>
<dbReference type="InterPro" id="IPR000397">
    <property type="entry name" value="Heat_shock_Hsp33"/>
</dbReference>
<dbReference type="GO" id="GO:0051082">
    <property type="term" value="F:unfolded protein binding"/>
    <property type="evidence" value="ECO:0007669"/>
    <property type="project" value="InterPro"/>
</dbReference>
<evidence type="ECO:0000256" key="4">
    <source>
        <dbReference type="ARBA" id="ARBA00023186"/>
    </source>
</evidence>
<dbReference type="SUPFAM" id="SSF64397">
    <property type="entry name" value="Hsp33 domain"/>
    <property type="match status" value="1"/>
</dbReference>
<comment type="caution">
    <text evidence="6">The sequence shown here is derived from an EMBL/GenBank/DDBJ whole genome shotgun (WGS) entry which is preliminary data.</text>
</comment>
<dbReference type="EMBL" id="QJTI01000028">
    <property type="protein sequence ID" value="PYF00098.1"/>
    <property type="molecule type" value="Genomic_DNA"/>
</dbReference>
<protein>
    <submittedName>
        <fullName evidence="6">Molecular chaperone Hsp33</fullName>
    </submittedName>
</protein>
<dbReference type="PANTHER" id="PTHR30111:SF1">
    <property type="entry name" value="33 KDA CHAPERONIN"/>
    <property type="match status" value="1"/>
</dbReference>
<dbReference type="CDD" id="cd00498">
    <property type="entry name" value="Hsp33"/>
    <property type="match status" value="1"/>
</dbReference>
<dbReference type="SUPFAM" id="SSF118352">
    <property type="entry name" value="HSP33 redox switch-like"/>
    <property type="match status" value="1"/>
</dbReference>
<evidence type="ECO:0000256" key="2">
    <source>
        <dbReference type="ARBA" id="ARBA00022833"/>
    </source>
</evidence>
<evidence type="ECO:0000313" key="6">
    <source>
        <dbReference type="EMBL" id="PYF00098.1"/>
    </source>
</evidence>
<accession>A0A318T8M8</accession>
<dbReference type="Gene3D" id="1.10.287.480">
    <property type="entry name" value="helix hairpin bin"/>
    <property type="match status" value="1"/>
</dbReference>
<dbReference type="PIRSF" id="PIRSF005261">
    <property type="entry name" value="Heat_shock_Hsp33"/>
    <property type="match status" value="1"/>
</dbReference>
<keyword evidence="4" id="KW-0143">Chaperone</keyword>
<dbReference type="PANTHER" id="PTHR30111">
    <property type="entry name" value="33 KDA CHAPERONIN"/>
    <property type="match status" value="1"/>
</dbReference>
<name>A0A318T8M8_9BRAD</name>
<keyword evidence="3" id="KW-1015">Disulfide bond</keyword>
<dbReference type="Gene3D" id="3.90.1280.10">
    <property type="entry name" value="HSP33 redox switch-like"/>
    <property type="match status" value="1"/>
</dbReference>
<keyword evidence="2" id="KW-0862">Zinc</keyword>
<dbReference type="Gene3D" id="3.55.30.10">
    <property type="entry name" value="Hsp33 domain"/>
    <property type="match status" value="1"/>
</dbReference>
<dbReference type="RefSeq" id="WP_110782374.1">
    <property type="nucleotide sequence ID" value="NZ_QJTI01000028.1"/>
</dbReference>
<keyword evidence="7" id="KW-1185">Reference proteome</keyword>
<dbReference type="OrthoDB" id="9793753at2"/>
<evidence type="ECO:0000313" key="7">
    <source>
        <dbReference type="Proteomes" id="UP000248148"/>
    </source>
</evidence>
<dbReference type="GO" id="GO:0042026">
    <property type="term" value="P:protein refolding"/>
    <property type="evidence" value="ECO:0007669"/>
    <property type="project" value="TreeGrafter"/>
</dbReference>
<evidence type="ECO:0000256" key="3">
    <source>
        <dbReference type="ARBA" id="ARBA00023157"/>
    </source>
</evidence>
<sequence length="341" mass="37046">MTSQSSDPHAASDVPSRAPSAIAVDDEVLPFEIDSLDLRGRMVRLGPALDDILTKHDYPAPVGKLLGEAIALTALLGSALKFQGRFLLQTQTDGPVSFMVVDFKSPDQIRAYARFDKARLAEGLSSGALLGNGHLAMTIDQGAHMSRYQGLVALHGGSLEEAAHEYFLRSEQIPTRVRLAVGEEWRGEEGGPKHRWRAGGMLLQFLPQSTERARQADLHPGDAPEGTAPHVVAEDDAWVEGQSLIATVEDLELLDPDLSGERLVYRLFHERGVRVFSPQSVRAQCSCSREAVAAMLASFEPADRTDMVKDGQVEVTCEFCSSVYRFTPQEAGVEDQAPGAP</sequence>
<dbReference type="GO" id="GO:0044183">
    <property type="term" value="F:protein folding chaperone"/>
    <property type="evidence" value="ECO:0007669"/>
    <property type="project" value="TreeGrafter"/>
</dbReference>
<dbReference type="Proteomes" id="UP000248148">
    <property type="component" value="Unassembled WGS sequence"/>
</dbReference>
<dbReference type="InterPro" id="IPR016154">
    <property type="entry name" value="Heat_shock_Hsp33_C"/>
</dbReference>
<dbReference type="NCBIfam" id="NF002386">
    <property type="entry name" value="PRK01402.1"/>
    <property type="match status" value="1"/>
</dbReference>
<keyword evidence="1" id="KW-0963">Cytoplasm</keyword>
<dbReference type="GO" id="GO:0005737">
    <property type="term" value="C:cytoplasm"/>
    <property type="evidence" value="ECO:0007669"/>
    <property type="project" value="InterPro"/>
</dbReference>
<evidence type="ECO:0000256" key="5">
    <source>
        <dbReference type="ARBA" id="ARBA00023284"/>
    </source>
</evidence>
<dbReference type="InterPro" id="IPR016153">
    <property type="entry name" value="Heat_shock_Hsp33_N"/>
</dbReference>
<dbReference type="Pfam" id="PF01430">
    <property type="entry name" value="HSP33"/>
    <property type="match status" value="1"/>
</dbReference>
<proteinExistence type="predicted"/>
<dbReference type="AlphaFoldDB" id="A0A318T8M8"/>
<evidence type="ECO:0000256" key="1">
    <source>
        <dbReference type="ARBA" id="ARBA00022490"/>
    </source>
</evidence>
<reference evidence="6 7" key="1">
    <citation type="submission" date="2018-06" db="EMBL/GenBank/DDBJ databases">
        <title>Genomic Encyclopedia of Archaeal and Bacterial Type Strains, Phase II (KMG-II): from individual species to whole genera.</title>
        <authorList>
            <person name="Goeker M."/>
        </authorList>
    </citation>
    <scope>NUCLEOTIDE SEQUENCE [LARGE SCALE GENOMIC DNA]</scope>
    <source>
        <strain evidence="6 7">JCM 11668</strain>
    </source>
</reference>